<sequence length="67" mass="7399">PLTGVGCSRGCDGIVLGAKFRRCILANLLAAQYYYGMELAGPLPAESKTTLVAWWFRREVADKKMSF</sequence>
<accession>A0A0C9YBF8</accession>
<dbReference type="AlphaFoldDB" id="A0A0C9YBF8"/>
<evidence type="ECO:0000313" key="2">
    <source>
        <dbReference type="Proteomes" id="UP000054018"/>
    </source>
</evidence>
<keyword evidence="2" id="KW-1185">Reference proteome</keyword>
<dbReference type="EMBL" id="KN833744">
    <property type="protein sequence ID" value="KIK22055.1"/>
    <property type="molecule type" value="Genomic_DNA"/>
</dbReference>
<dbReference type="HOGENOM" id="CLU_2819603_0_0_1"/>
<name>A0A0C9YBF8_9AGAM</name>
<gene>
    <name evidence="1" type="ORF">PISMIDRAFT_680831</name>
</gene>
<dbReference type="Proteomes" id="UP000054018">
    <property type="component" value="Unassembled WGS sequence"/>
</dbReference>
<reference evidence="1 2" key="1">
    <citation type="submission" date="2014-04" db="EMBL/GenBank/DDBJ databases">
        <authorList>
            <consortium name="DOE Joint Genome Institute"/>
            <person name="Kuo A."/>
            <person name="Kohler A."/>
            <person name="Costa M.D."/>
            <person name="Nagy L.G."/>
            <person name="Floudas D."/>
            <person name="Copeland A."/>
            <person name="Barry K.W."/>
            <person name="Cichocki N."/>
            <person name="Veneault-Fourrey C."/>
            <person name="LaButti K."/>
            <person name="Lindquist E.A."/>
            <person name="Lipzen A."/>
            <person name="Lundell T."/>
            <person name="Morin E."/>
            <person name="Murat C."/>
            <person name="Sun H."/>
            <person name="Tunlid A."/>
            <person name="Henrissat B."/>
            <person name="Grigoriev I.V."/>
            <person name="Hibbett D.S."/>
            <person name="Martin F."/>
            <person name="Nordberg H.P."/>
            <person name="Cantor M.N."/>
            <person name="Hua S.X."/>
        </authorList>
    </citation>
    <scope>NUCLEOTIDE SEQUENCE [LARGE SCALE GENOMIC DNA]</scope>
    <source>
        <strain evidence="1 2">441</strain>
    </source>
</reference>
<evidence type="ECO:0000313" key="1">
    <source>
        <dbReference type="EMBL" id="KIK22055.1"/>
    </source>
</evidence>
<protein>
    <submittedName>
        <fullName evidence="1">Uncharacterized protein</fullName>
    </submittedName>
</protein>
<proteinExistence type="predicted"/>
<organism evidence="1 2">
    <name type="scientific">Pisolithus microcarpus 441</name>
    <dbReference type="NCBI Taxonomy" id="765257"/>
    <lineage>
        <taxon>Eukaryota</taxon>
        <taxon>Fungi</taxon>
        <taxon>Dikarya</taxon>
        <taxon>Basidiomycota</taxon>
        <taxon>Agaricomycotina</taxon>
        <taxon>Agaricomycetes</taxon>
        <taxon>Agaricomycetidae</taxon>
        <taxon>Boletales</taxon>
        <taxon>Sclerodermatineae</taxon>
        <taxon>Pisolithaceae</taxon>
        <taxon>Pisolithus</taxon>
    </lineage>
</organism>
<feature type="non-terminal residue" evidence="1">
    <location>
        <position position="1"/>
    </location>
</feature>
<reference evidence="2" key="2">
    <citation type="submission" date="2015-01" db="EMBL/GenBank/DDBJ databases">
        <title>Evolutionary Origins and Diversification of the Mycorrhizal Mutualists.</title>
        <authorList>
            <consortium name="DOE Joint Genome Institute"/>
            <consortium name="Mycorrhizal Genomics Consortium"/>
            <person name="Kohler A."/>
            <person name="Kuo A."/>
            <person name="Nagy L.G."/>
            <person name="Floudas D."/>
            <person name="Copeland A."/>
            <person name="Barry K.W."/>
            <person name="Cichocki N."/>
            <person name="Veneault-Fourrey C."/>
            <person name="LaButti K."/>
            <person name="Lindquist E.A."/>
            <person name="Lipzen A."/>
            <person name="Lundell T."/>
            <person name="Morin E."/>
            <person name="Murat C."/>
            <person name="Riley R."/>
            <person name="Ohm R."/>
            <person name="Sun H."/>
            <person name="Tunlid A."/>
            <person name="Henrissat B."/>
            <person name="Grigoriev I.V."/>
            <person name="Hibbett D.S."/>
            <person name="Martin F."/>
        </authorList>
    </citation>
    <scope>NUCLEOTIDE SEQUENCE [LARGE SCALE GENOMIC DNA]</scope>
    <source>
        <strain evidence="2">441</strain>
    </source>
</reference>